<comment type="caution">
    <text evidence="1">The sequence shown here is derived from an EMBL/GenBank/DDBJ whole genome shotgun (WGS) entry which is preliminary data.</text>
</comment>
<reference evidence="2" key="1">
    <citation type="submission" date="2015-12" db="EMBL/GenBank/DDBJ databases">
        <authorList>
            <person name="Nair G.R."/>
            <person name="Kaur G."/>
            <person name="Mayilraj S."/>
        </authorList>
    </citation>
    <scope>NUCLEOTIDE SEQUENCE [LARGE SCALE GENOMIC DNA]</scope>
    <source>
        <strain evidence="2">CD08_4</strain>
    </source>
</reference>
<organism evidence="1 2">
    <name type="scientific">Kocuria rosea subsp. polaris</name>
    <dbReference type="NCBI Taxonomy" id="136273"/>
    <lineage>
        <taxon>Bacteria</taxon>
        <taxon>Bacillati</taxon>
        <taxon>Actinomycetota</taxon>
        <taxon>Actinomycetes</taxon>
        <taxon>Micrococcales</taxon>
        <taxon>Micrococcaceae</taxon>
        <taxon>Kocuria</taxon>
    </lineage>
</organism>
<name>A0A0W8I7Y0_KOCRO</name>
<proteinExistence type="predicted"/>
<evidence type="ECO:0000313" key="2">
    <source>
        <dbReference type="Proteomes" id="UP000053512"/>
    </source>
</evidence>
<evidence type="ECO:0000313" key="1">
    <source>
        <dbReference type="EMBL" id="KUG55496.1"/>
    </source>
</evidence>
<dbReference type="EMBL" id="LQBK01000033">
    <property type="protein sequence ID" value="KUG55496.1"/>
    <property type="molecule type" value="Genomic_DNA"/>
</dbReference>
<protein>
    <submittedName>
        <fullName evidence="1">Uncharacterized protein</fullName>
    </submittedName>
</protein>
<accession>A0A0W8I7Y0</accession>
<dbReference type="AlphaFoldDB" id="A0A0W8I7Y0"/>
<dbReference type="Proteomes" id="UP000053512">
    <property type="component" value="Unassembled WGS sequence"/>
</dbReference>
<sequence length="119" mass="13564">MRAQIITDPRRAEYITNKLAERLHLGITNDCMFNASTAACGSNGPFLGDHICSGSDCANSLYTTKHRKVLESHIERIDKFLDGGKGHQQFIEHLRKDRARIVALLREMTREQELHEEES</sequence>
<gene>
    <name evidence="1" type="ORF">AVL61_05015</name>
</gene>